<accession>A0A0D3JRB8</accession>
<proteinExistence type="predicted"/>
<feature type="domain" description="U-box" evidence="2">
    <location>
        <begin position="393"/>
        <end position="459"/>
    </location>
</feature>
<dbReference type="InterPro" id="IPR003613">
    <property type="entry name" value="Ubox_domain"/>
</dbReference>
<dbReference type="PaxDb" id="2903-EOD26053"/>
<feature type="compositionally biased region" description="Acidic residues" evidence="1">
    <location>
        <begin position="337"/>
        <end position="353"/>
    </location>
</feature>
<keyword evidence="4" id="KW-1185">Reference proteome</keyword>
<dbReference type="Pfam" id="PF04564">
    <property type="entry name" value="U-box"/>
    <property type="match status" value="1"/>
</dbReference>
<dbReference type="CDD" id="cd16655">
    <property type="entry name" value="RING-Ubox_WDSUB1-like"/>
    <property type="match status" value="1"/>
</dbReference>
<reference evidence="3" key="2">
    <citation type="submission" date="2024-10" db="UniProtKB">
        <authorList>
            <consortium name="EnsemblProtists"/>
        </authorList>
    </citation>
    <scope>IDENTIFICATION</scope>
</reference>
<dbReference type="SMART" id="SM00504">
    <property type="entry name" value="Ubox"/>
    <property type="match status" value="1"/>
</dbReference>
<protein>
    <recommendedName>
        <fullName evidence="2">U-box domain-containing protein</fullName>
    </recommendedName>
</protein>
<dbReference type="InterPro" id="IPR013083">
    <property type="entry name" value="Znf_RING/FYVE/PHD"/>
</dbReference>
<dbReference type="PANTHER" id="PTHR45958">
    <property type="entry name" value="RING-TYPE E3 UBIQUITIN TRANSFERASE"/>
    <property type="match status" value="1"/>
</dbReference>
<evidence type="ECO:0000256" key="1">
    <source>
        <dbReference type="SAM" id="MobiDB-lite"/>
    </source>
</evidence>
<dbReference type="Proteomes" id="UP000013827">
    <property type="component" value="Unassembled WGS sequence"/>
</dbReference>
<dbReference type="RefSeq" id="XP_005778482.1">
    <property type="nucleotide sequence ID" value="XM_005778425.1"/>
</dbReference>
<dbReference type="GO" id="GO:0016567">
    <property type="term" value="P:protein ubiquitination"/>
    <property type="evidence" value="ECO:0007669"/>
    <property type="project" value="InterPro"/>
</dbReference>
<dbReference type="OMA" id="PPCHAPK"/>
<dbReference type="PROSITE" id="PS51698">
    <property type="entry name" value="U_BOX"/>
    <property type="match status" value="1"/>
</dbReference>
<feature type="region of interest" description="Disordered" evidence="1">
    <location>
        <begin position="82"/>
        <end position="199"/>
    </location>
</feature>
<dbReference type="InterPro" id="IPR052608">
    <property type="entry name" value="U-box_domain_protein"/>
</dbReference>
<feature type="compositionally biased region" description="Low complexity" evidence="1">
    <location>
        <begin position="182"/>
        <end position="191"/>
    </location>
</feature>
<evidence type="ECO:0000313" key="4">
    <source>
        <dbReference type="Proteomes" id="UP000013827"/>
    </source>
</evidence>
<evidence type="ECO:0000259" key="2">
    <source>
        <dbReference type="PROSITE" id="PS51698"/>
    </source>
</evidence>
<feature type="region of interest" description="Disordered" evidence="1">
    <location>
        <begin position="243"/>
        <end position="366"/>
    </location>
</feature>
<feature type="compositionally biased region" description="Low complexity" evidence="1">
    <location>
        <begin position="307"/>
        <end position="329"/>
    </location>
</feature>
<dbReference type="AlphaFoldDB" id="A0A0D3JRB8"/>
<dbReference type="PANTHER" id="PTHR45958:SF18">
    <property type="entry name" value="U-BOX DOMAIN-CONTAINING PROTEIN"/>
    <property type="match status" value="1"/>
</dbReference>
<dbReference type="KEGG" id="ehx:EMIHUDRAFT_115273"/>
<feature type="region of interest" description="Disordered" evidence="1">
    <location>
        <begin position="601"/>
        <end position="624"/>
    </location>
</feature>
<feature type="compositionally biased region" description="Basic and acidic residues" evidence="1">
    <location>
        <begin position="140"/>
        <end position="155"/>
    </location>
</feature>
<dbReference type="Gene3D" id="3.30.40.10">
    <property type="entry name" value="Zinc/RING finger domain, C3HC4 (zinc finger)"/>
    <property type="match status" value="1"/>
</dbReference>
<dbReference type="GeneID" id="17271598"/>
<feature type="compositionally biased region" description="Low complexity" evidence="1">
    <location>
        <begin position="250"/>
        <end position="270"/>
    </location>
</feature>
<evidence type="ECO:0000313" key="3">
    <source>
        <dbReference type="EnsemblProtists" id="EOD26053"/>
    </source>
</evidence>
<organism evidence="3 4">
    <name type="scientific">Emiliania huxleyi (strain CCMP1516)</name>
    <dbReference type="NCBI Taxonomy" id="280463"/>
    <lineage>
        <taxon>Eukaryota</taxon>
        <taxon>Haptista</taxon>
        <taxon>Haptophyta</taxon>
        <taxon>Prymnesiophyceae</taxon>
        <taxon>Isochrysidales</taxon>
        <taxon>Noelaerhabdaceae</taxon>
        <taxon>Emiliania</taxon>
    </lineage>
</organism>
<feature type="compositionally biased region" description="Pro residues" evidence="1">
    <location>
        <begin position="271"/>
        <end position="296"/>
    </location>
</feature>
<dbReference type="HOGENOM" id="CLU_438353_0_0_1"/>
<dbReference type="EnsemblProtists" id="EOD26053">
    <property type="protein sequence ID" value="EOD26053"/>
    <property type="gene ID" value="EMIHUDRAFT_115273"/>
</dbReference>
<dbReference type="GO" id="GO:0004842">
    <property type="term" value="F:ubiquitin-protein transferase activity"/>
    <property type="evidence" value="ECO:0007669"/>
    <property type="project" value="InterPro"/>
</dbReference>
<sequence length="624" mass="64190">MLFENQSSSCATATAMDDLDQLLETLEAPREYYDLSADAAGSGSLAGLDDSFFDAEHPLHEAGPPAPLRPLLVGSPAPSMSLSERVEAASAPHVSPVRGAAPPPPPRHARRSMECGKGGSSLAGRSMAKRSTGAAGLQTPEERQAERAMRGRRIESPAAAGSRLRPCGGRSSGRERGGGGAAAAAPAAAGQHGLGGERGDLETRNLLAELEQHNKRVVEAAQLAAKERVRGSRPAGACALKSAVAKPAHRAGPASASAASKGRGRYATTPPAQPPPTQPQPTQPQPTQPQPPPSPPSSECATGCGSGAAPPQSGGPLSPRGEAGPEPVGGCAGGEGAVEEVMEVDEGEGEVEGEGGTKASRASRSQLEAELDAVSASLRRVSTADCAAAPGVPPPAEFVCPITRSLMREPVFERAAIERWFRRHNTNPLTGEALQSTVLVPNLPLASLIAAHAASLPAKTVQFSGDAAAALGGGAARSGDVLQVLQQHNARVNKQGIAAAQQRLREHKAPQAAAAQFCAAGEATRAAAPASTQGGGDESDEQLLALLKQHNAKAACSVGGEPRKRVESTKASVTAMRAWESRSGRTFASLSYEERVAANDEIRRHQQLKEQPPARQAPPTNLLD</sequence>
<dbReference type="SUPFAM" id="SSF57850">
    <property type="entry name" value="RING/U-box"/>
    <property type="match status" value="1"/>
</dbReference>
<name>A0A0D3JRB8_EMIH1</name>
<reference evidence="4" key="1">
    <citation type="journal article" date="2013" name="Nature">
        <title>Pan genome of the phytoplankton Emiliania underpins its global distribution.</title>
        <authorList>
            <person name="Read B.A."/>
            <person name="Kegel J."/>
            <person name="Klute M.J."/>
            <person name="Kuo A."/>
            <person name="Lefebvre S.C."/>
            <person name="Maumus F."/>
            <person name="Mayer C."/>
            <person name="Miller J."/>
            <person name="Monier A."/>
            <person name="Salamov A."/>
            <person name="Young J."/>
            <person name="Aguilar M."/>
            <person name="Claverie J.M."/>
            <person name="Frickenhaus S."/>
            <person name="Gonzalez K."/>
            <person name="Herman E.K."/>
            <person name="Lin Y.C."/>
            <person name="Napier J."/>
            <person name="Ogata H."/>
            <person name="Sarno A.F."/>
            <person name="Shmutz J."/>
            <person name="Schroeder D."/>
            <person name="de Vargas C."/>
            <person name="Verret F."/>
            <person name="von Dassow P."/>
            <person name="Valentin K."/>
            <person name="Van de Peer Y."/>
            <person name="Wheeler G."/>
            <person name="Dacks J.B."/>
            <person name="Delwiche C.F."/>
            <person name="Dyhrman S.T."/>
            <person name="Glockner G."/>
            <person name="John U."/>
            <person name="Richards T."/>
            <person name="Worden A.Z."/>
            <person name="Zhang X."/>
            <person name="Grigoriev I.V."/>
            <person name="Allen A.E."/>
            <person name="Bidle K."/>
            <person name="Borodovsky M."/>
            <person name="Bowler C."/>
            <person name="Brownlee C."/>
            <person name="Cock J.M."/>
            <person name="Elias M."/>
            <person name="Gladyshev V.N."/>
            <person name="Groth M."/>
            <person name="Guda C."/>
            <person name="Hadaegh A."/>
            <person name="Iglesias-Rodriguez M.D."/>
            <person name="Jenkins J."/>
            <person name="Jones B.M."/>
            <person name="Lawson T."/>
            <person name="Leese F."/>
            <person name="Lindquist E."/>
            <person name="Lobanov A."/>
            <person name="Lomsadze A."/>
            <person name="Malik S.B."/>
            <person name="Marsh M.E."/>
            <person name="Mackinder L."/>
            <person name="Mock T."/>
            <person name="Mueller-Roeber B."/>
            <person name="Pagarete A."/>
            <person name="Parker M."/>
            <person name="Probert I."/>
            <person name="Quesneville H."/>
            <person name="Raines C."/>
            <person name="Rensing S.A."/>
            <person name="Riano-Pachon D.M."/>
            <person name="Richier S."/>
            <person name="Rokitta S."/>
            <person name="Shiraiwa Y."/>
            <person name="Soanes D.M."/>
            <person name="van der Giezen M."/>
            <person name="Wahlund T.M."/>
            <person name="Williams B."/>
            <person name="Wilson W."/>
            <person name="Wolfe G."/>
            <person name="Wurch L.L."/>
        </authorList>
    </citation>
    <scope>NUCLEOTIDE SEQUENCE</scope>
</reference>